<accession>A0ABU1AYM6</accession>
<dbReference type="InterPro" id="IPR036909">
    <property type="entry name" value="Cyt_c-like_dom_sf"/>
</dbReference>
<dbReference type="Proteomes" id="UP001225316">
    <property type="component" value="Unassembled WGS sequence"/>
</dbReference>
<dbReference type="SUPFAM" id="SSF50952">
    <property type="entry name" value="Soluble quinoprotein glucose dehydrogenase"/>
    <property type="match status" value="1"/>
</dbReference>
<evidence type="ECO:0000259" key="6">
    <source>
        <dbReference type="PROSITE" id="PS51007"/>
    </source>
</evidence>
<dbReference type="EMBL" id="JARXHW010000059">
    <property type="protein sequence ID" value="MDQ8209264.1"/>
    <property type="molecule type" value="Genomic_DNA"/>
</dbReference>
<gene>
    <name evidence="7" type="ORF">QEH52_17185</name>
</gene>
<protein>
    <submittedName>
        <fullName evidence="7">PQQ-dependent sugar dehydrogenase</fullName>
    </submittedName>
</protein>
<evidence type="ECO:0000313" key="7">
    <source>
        <dbReference type="EMBL" id="MDQ8209264.1"/>
    </source>
</evidence>
<feature type="domain" description="Cytochrome c" evidence="6">
    <location>
        <begin position="17"/>
        <end position="101"/>
    </location>
</feature>
<feature type="signal peptide" evidence="5">
    <location>
        <begin position="1"/>
        <end position="17"/>
    </location>
</feature>
<keyword evidence="8" id="KW-1185">Reference proteome</keyword>
<sequence length="469" mass="51762">MRALSFLFLTLCLPAWGQNRIGTGAVEALYRQHCMSCHGENLTGGLGASLLDPSAWEVVGKRSGFIEYVQAGDSETGMPSFGESLSVPEIRSLQIYIDEMRQKSDRAAGLSTVVKAGEIYSAGGYRFRLEPVITGLTLPWSINFLSSTQALITERQGQLRFWSEGQLSQPIAGTPEVATRGQGGLLEVAAHPNYSENGWIYLGYSAAAASDSNYSMTKIVRGRVVDQRWQDEEVIFEVPAELHRSSGVHFGTRFVFQDGYLYFSIGDRGAQDQAQDLTRPNGKIHRIHDDGRVPRDNPFVETADAYPSIWTYGNRNAQGLDAHPETGVIFESEHGPRGGDEINRIQRGRNYGWPVITYGMNYNGKPITGQTAAPGMEQPLHYWTPSIAVCGIDFYEGDQFPAWKHNLFAGGLASQELHRLVITENSVVSDEVILQGEGRVRDVATGPDGYLYLVLNGPDRVVRLVPIQE</sequence>
<reference evidence="7 8" key="1">
    <citation type="submission" date="2023-04" db="EMBL/GenBank/DDBJ databases">
        <title>A novel bacteria isolated from coastal sediment.</title>
        <authorList>
            <person name="Liu X.-J."/>
            <person name="Du Z.-J."/>
        </authorList>
    </citation>
    <scope>NUCLEOTIDE SEQUENCE [LARGE SCALE GENOMIC DNA]</scope>
    <source>
        <strain evidence="7 8">SDUM461003</strain>
    </source>
</reference>
<evidence type="ECO:0000256" key="2">
    <source>
        <dbReference type="ARBA" id="ARBA00022723"/>
    </source>
</evidence>
<dbReference type="InterPro" id="IPR011042">
    <property type="entry name" value="6-blade_b-propeller_TolB-like"/>
</dbReference>
<organism evidence="7 8">
    <name type="scientific">Thalassobacterium maritimum</name>
    <dbReference type="NCBI Taxonomy" id="3041265"/>
    <lineage>
        <taxon>Bacteria</taxon>
        <taxon>Pseudomonadati</taxon>
        <taxon>Verrucomicrobiota</taxon>
        <taxon>Opitutia</taxon>
        <taxon>Puniceicoccales</taxon>
        <taxon>Coraliomargaritaceae</taxon>
        <taxon>Thalassobacterium</taxon>
    </lineage>
</organism>
<dbReference type="InterPro" id="IPR012938">
    <property type="entry name" value="Glc/Sorbosone_DH"/>
</dbReference>
<dbReference type="PANTHER" id="PTHR19328:SF75">
    <property type="entry name" value="ALDOSE SUGAR DEHYDROGENASE YLII"/>
    <property type="match status" value="1"/>
</dbReference>
<dbReference type="Gene3D" id="2.120.10.30">
    <property type="entry name" value="TolB, C-terminal domain"/>
    <property type="match status" value="1"/>
</dbReference>
<dbReference type="PANTHER" id="PTHR19328">
    <property type="entry name" value="HEDGEHOG-INTERACTING PROTEIN"/>
    <property type="match status" value="1"/>
</dbReference>
<keyword evidence="3 4" id="KW-0408">Iron</keyword>
<name>A0ABU1AYM6_9BACT</name>
<keyword evidence="5" id="KW-0732">Signal</keyword>
<feature type="chain" id="PRO_5045920062" evidence="5">
    <location>
        <begin position="18"/>
        <end position="469"/>
    </location>
</feature>
<dbReference type="PROSITE" id="PS51007">
    <property type="entry name" value="CYTC"/>
    <property type="match status" value="1"/>
</dbReference>
<evidence type="ECO:0000256" key="4">
    <source>
        <dbReference type="PROSITE-ProRule" id="PRU00433"/>
    </source>
</evidence>
<evidence type="ECO:0000256" key="3">
    <source>
        <dbReference type="ARBA" id="ARBA00023004"/>
    </source>
</evidence>
<evidence type="ECO:0000313" key="8">
    <source>
        <dbReference type="Proteomes" id="UP001225316"/>
    </source>
</evidence>
<dbReference type="InterPro" id="IPR011041">
    <property type="entry name" value="Quinoprot_gluc/sorb_DH_b-prop"/>
</dbReference>
<evidence type="ECO:0000256" key="1">
    <source>
        <dbReference type="ARBA" id="ARBA00022617"/>
    </source>
</evidence>
<keyword evidence="2 4" id="KW-0479">Metal-binding</keyword>
<proteinExistence type="predicted"/>
<keyword evidence="1 4" id="KW-0349">Heme</keyword>
<comment type="caution">
    <text evidence="7">The sequence shown here is derived from an EMBL/GenBank/DDBJ whole genome shotgun (WGS) entry which is preliminary data.</text>
</comment>
<dbReference type="Pfam" id="PF13442">
    <property type="entry name" value="Cytochrome_CBB3"/>
    <property type="match status" value="1"/>
</dbReference>
<dbReference type="Gene3D" id="1.10.760.10">
    <property type="entry name" value="Cytochrome c-like domain"/>
    <property type="match status" value="1"/>
</dbReference>
<evidence type="ECO:0000256" key="5">
    <source>
        <dbReference type="SAM" id="SignalP"/>
    </source>
</evidence>
<dbReference type="Pfam" id="PF07995">
    <property type="entry name" value="GSDH"/>
    <property type="match status" value="1"/>
</dbReference>
<dbReference type="InterPro" id="IPR009056">
    <property type="entry name" value="Cyt_c-like_dom"/>
</dbReference>
<dbReference type="SUPFAM" id="SSF46626">
    <property type="entry name" value="Cytochrome c"/>
    <property type="match status" value="1"/>
</dbReference>